<gene>
    <name evidence="2" type="ORF">BCR36DRAFT_585788</name>
</gene>
<comment type="caution">
    <text evidence="2">The sequence shown here is derived from an EMBL/GenBank/DDBJ whole genome shotgun (WGS) entry which is preliminary data.</text>
</comment>
<protein>
    <submittedName>
        <fullName evidence="2">Uncharacterized protein</fullName>
    </submittedName>
</protein>
<sequence length="569" mass="64912">MVKVHFNEKIEIVETYDAGDYDRTSVPITELNETEFNEMECYRLEMKKQTIEEYQKRWRNRNSTSSLDSNYSNSENENISPELKSCLIRKNSDDSNKLNVSIKNATVPIPMFSSLEEESTYFREGQPQPNIILNTPHSSDYNSDEFRQTKNNIELSSSLESNDNENKIHIFSESEQENNEKDEIIKHENCKNNTIISPLSFGSADGPTSDVDADIEESEDDSNSFIRVFEDSFEVKNNKDDDESDYIKDMSFTEGENSISLSHHIISDDIPTTSFHSSNHCLFTDSLFNTSPILSEPVIDTKSVNNLQVQDVEVERNEKEKKDKFSIQEKFEDFKESEEKEIIEEDDDIDDDEIDKHPHSDTYINYGGTQHINIKPRRQNIYDEYNGVSSCPFGKPISFLDDLPETFQTPLSSSLPSTKPETSNRSSSTPNLFGSPFSPVLKSPYVTSSSYSSRINHSNNSPNYNNGNNNTNDGRYLVSKRNYLSISSNRDSKPKSFSTSSQHRLSHFTTSKWEGIGSRSNKSNNNNSNSNNNNITNNTSNSNKYYPRPATKLVSNSPFSSSWIYDASF</sequence>
<reference evidence="2 3" key="1">
    <citation type="submission" date="2016-08" db="EMBL/GenBank/DDBJ databases">
        <title>Genomes of anaerobic fungi encode conserved fungal cellulosomes for biomass hydrolysis.</title>
        <authorList>
            <consortium name="DOE Joint Genome Institute"/>
            <person name="Haitjema C.H."/>
            <person name="Gilmore S.P."/>
            <person name="Henske J.K."/>
            <person name="Solomon K.V."/>
            <person name="De Groot R."/>
            <person name="Kuo A."/>
            <person name="Mondo S.J."/>
            <person name="Salamov A.A."/>
            <person name="Labutti K."/>
            <person name="Zhao Z."/>
            <person name="Chiniquy J."/>
            <person name="Barry K."/>
            <person name="Brewer H.M."/>
            <person name="Purvine S.O."/>
            <person name="Wright A.T."/>
            <person name="Boxma B."/>
            <person name="Van Alen T."/>
            <person name="Hackstein J.H."/>
            <person name="Baker S.E."/>
            <person name="Grigoriev I.V."/>
            <person name="O'Malley M.A."/>
        </authorList>
    </citation>
    <scope>NUCLEOTIDE SEQUENCE [LARGE SCALE GENOMIC DNA]</scope>
    <source>
        <strain evidence="3">finn</strain>
    </source>
</reference>
<feature type="compositionally biased region" description="Low complexity" evidence="1">
    <location>
        <begin position="520"/>
        <end position="544"/>
    </location>
</feature>
<name>A0A1Y1V1F1_9FUNG</name>
<evidence type="ECO:0000313" key="3">
    <source>
        <dbReference type="Proteomes" id="UP000193719"/>
    </source>
</evidence>
<proteinExistence type="predicted"/>
<feature type="compositionally biased region" description="Low complexity" evidence="1">
    <location>
        <begin position="409"/>
        <end position="423"/>
    </location>
</feature>
<feature type="compositionally biased region" description="Low complexity" evidence="1">
    <location>
        <begin position="448"/>
        <end position="472"/>
    </location>
</feature>
<dbReference type="EMBL" id="MCFH01000041">
    <property type="protein sequence ID" value="ORX45172.1"/>
    <property type="molecule type" value="Genomic_DNA"/>
</dbReference>
<evidence type="ECO:0000313" key="2">
    <source>
        <dbReference type="EMBL" id="ORX45172.1"/>
    </source>
</evidence>
<feature type="compositionally biased region" description="Polar residues" evidence="1">
    <location>
        <begin position="487"/>
        <end position="512"/>
    </location>
</feature>
<evidence type="ECO:0000256" key="1">
    <source>
        <dbReference type="SAM" id="MobiDB-lite"/>
    </source>
</evidence>
<keyword evidence="3" id="KW-1185">Reference proteome</keyword>
<accession>A0A1Y1V1F1</accession>
<feature type="region of interest" description="Disordered" evidence="1">
    <location>
        <begin position="487"/>
        <end position="551"/>
    </location>
</feature>
<dbReference type="AlphaFoldDB" id="A0A1Y1V1F1"/>
<reference evidence="2 3" key="2">
    <citation type="submission" date="2016-08" db="EMBL/GenBank/DDBJ databases">
        <title>Pervasive Adenine N6-methylation of Active Genes in Fungi.</title>
        <authorList>
            <consortium name="DOE Joint Genome Institute"/>
            <person name="Mondo S.J."/>
            <person name="Dannebaum R.O."/>
            <person name="Kuo R.C."/>
            <person name="Labutti K."/>
            <person name="Haridas S."/>
            <person name="Kuo A."/>
            <person name="Salamov A."/>
            <person name="Ahrendt S.R."/>
            <person name="Lipzen A."/>
            <person name="Sullivan W."/>
            <person name="Andreopoulos W.B."/>
            <person name="Clum A."/>
            <person name="Lindquist E."/>
            <person name="Daum C."/>
            <person name="Ramamoorthy G.K."/>
            <person name="Gryganskyi A."/>
            <person name="Culley D."/>
            <person name="Magnuson J.K."/>
            <person name="James T.Y."/>
            <person name="O'Malley M.A."/>
            <person name="Stajich J.E."/>
            <person name="Spatafora J.W."/>
            <person name="Visel A."/>
            <person name="Grigoriev I.V."/>
        </authorList>
    </citation>
    <scope>NUCLEOTIDE SEQUENCE [LARGE SCALE GENOMIC DNA]</scope>
    <source>
        <strain evidence="3">finn</strain>
    </source>
</reference>
<organism evidence="2 3">
    <name type="scientific">Piromyces finnis</name>
    <dbReference type="NCBI Taxonomy" id="1754191"/>
    <lineage>
        <taxon>Eukaryota</taxon>
        <taxon>Fungi</taxon>
        <taxon>Fungi incertae sedis</taxon>
        <taxon>Chytridiomycota</taxon>
        <taxon>Chytridiomycota incertae sedis</taxon>
        <taxon>Neocallimastigomycetes</taxon>
        <taxon>Neocallimastigales</taxon>
        <taxon>Neocallimastigaceae</taxon>
        <taxon>Piromyces</taxon>
    </lineage>
</organism>
<feature type="region of interest" description="Disordered" evidence="1">
    <location>
        <begin position="408"/>
        <end position="475"/>
    </location>
</feature>
<dbReference type="OrthoDB" id="2157634at2759"/>
<dbReference type="Proteomes" id="UP000193719">
    <property type="component" value="Unassembled WGS sequence"/>
</dbReference>